<sequence length="111" mass="12361">SSQFRNDCVNSTNTYRAQHNATNIHWNSTLASVAQKWTDRCIWSHSGSGFGENLAIGYATVTDAVDGWGDERAHFDFENPHFTEQTGHFSQLVWKASTSIGCARTFCQNTG</sequence>
<keyword evidence="3" id="KW-1185">Reference proteome</keyword>
<dbReference type="EMBL" id="ML978126">
    <property type="protein sequence ID" value="KAF2098977.1"/>
    <property type="molecule type" value="Genomic_DNA"/>
</dbReference>
<gene>
    <name evidence="2" type="ORF">NA57DRAFT_14614</name>
</gene>
<protein>
    <submittedName>
        <fullName evidence="2">PR-1-like protein</fullName>
    </submittedName>
</protein>
<dbReference type="SMART" id="SM00198">
    <property type="entry name" value="SCP"/>
    <property type="match status" value="1"/>
</dbReference>
<dbReference type="PANTHER" id="PTHR10334">
    <property type="entry name" value="CYSTEINE-RICH SECRETORY PROTEIN-RELATED"/>
    <property type="match status" value="1"/>
</dbReference>
<name>A0A9P4IG25_9PEZI</name>
<dbReference type="Pfam" id="PF00188">
    <property type="entry name" value="CAP"/>
    <property type="match status" value="1"/>
</dbReference>
<proteinExistence type="predicted"/>
<evidence type="ECO:0000259" key="1">
    <source>
        <dbReference type="SMART" id="SM00198"/>
    </source>
</evidence>
<dbReference type="InterPro" id="IPR014044">
    <property type="entry name" value="CAP_dom"/>
</dbReference>
<dbReference type="Proteomes" id="UP000799772">
    <property type="component" value="Unassembled WGS sequence"/>
</dbReference>
<feature type="non-terminal residue" evidence="2">
    <location>
        <position position="1"/>
    </location>
</feature>
<feature type="domain" description="SCP" evidence="1">
    <location>
        <begin position="3"/>
        <end position="111"/>
    </location>
</feature>
<dbReference type="PROSITE" id="PS01009">
    <property type="entry name" value="CRISP_1"/>
    <property type="match status" value="1"/>
</dbReference>
<feature type="non-terminal residue" evidence="2">
    <location>
        <position position="111"/>
    </location>
</feature>
<organism evidence="2 3">
    <name type="scientific">Rhizodiscina lignyota</name>
    <dbReference type="NCBI Taxonomy" id="1504668"/>
    <lineage>
        <taxon>Eukaryota</taxon>
        <taxon>Fungi</taxon>
        <taxon>Dikarya</taxon>
        <taxon>Ascomycota</taxon>
        <taxon>Pezizomycotina</taxon>
        <taxon>Dothideomycetes</taxon>
        <taxon>Pleosporomycetidae</taxon>
        <taxon>Aulographales</taxon>
        <taxon>Rhizodiscinaceae</taxon>
        <taxon>Rhizodiscina</taxon>
    </lineage>
</organism>
<dbReference type="InterPro" id="IPR035940">
    <property type="entry name" value="CAP_sf"/>
</dbReference>
<dbReference type="PRINTS" id="PR00837">
    <property type="entry name" value="V5TPXLIKE"/>
</dbReference>
<dbReference type="AlphaFoldDB" id="A0A9P4IG25"/>
<reference evidence="2" key="1">
    <citation type="journal article" date="2020" name="Stud. Mycol.">
        <title>101 Dothideomycetes genomes: a test case for predicting lifestyles and emergence of pathogens.</title>
        <authorList>
            <person name="Haridas S."/>
            <person name="Albert R."/>
            <person name="Binder M."/>
            <person name="Bloem J."/>
            <person name="Labutti K."/>
            <person name="Salamov A."/>
            <person name="Andreopoulos B."/>
            <person name="Baker S."/>
            <person name="Barry K."/>
            <person name="Bills G."/>
            <person name="Bluhm B."/>
            <person name="Cannon C."/>
            <person name="Castanera R."/>
            <person name="Culley D."/>
            <person name="Daum C."/>
            <person name="Ezra D."/>
            <person name="Gonzalez J."/>
            <person name="Henrissat B."/>
            <person name="Kuo A."/>
            <person name="Liang C."/>
            <person name="Lipzen A."/>
            <person name="Lutzoni F."/>
            <person name="Magnuson J."/>
            <person name="Mondo S."/>
            <person name="Nolan M."/>
            <person name="Ohm R."/>
            <person name="Pangilinan J."/>
            <person name="Park H.-J."/>
            <person name="Ramirez L."/>
            <person name="Alfaro M."/>
            <person name="Sun H."/>
            <person name="Tritt A."/>
            <person name="Yoshinaga Y."/>
            <person name="Zwiers L.-H."/>
            <person name="Turgeon B."/>
            <person name="Goodwin S."/>
            <person name="Spatafora J."/>
            <person name="Crous P."/>
            <person name="Grigoriev I."/>
        </authorList>
    </citation>
    <scope>NUCLEOTIDE SEQUENCE</scope>
    <source>
        <strain evidence="2">CBS 133067</strain>
    </source>
</reference>
<comment type="caution">
    <text evidence="2">The sequence shown here is derived from an EMBL/GenBank/DDBJ whole genome shotgun (WGS) entry which is preliminary data.</text>
</comment>
<dbReference type="InterPro" id="IPR001283">
    <property type="entry name" value="CRISP-related"/>
</dbReference>
<evidence type="ECO:0000313" key="2">
    <source>
        <dbReference type="EMBL" id="KAF2098977.1"/>
    </source>
</evidence>
<evidence type="ECO:0000313" key="3">
    <source>
        <dbReference type="Proteomes" id="UP000799772"/>
    </source>
</evidence>
<dbReference type="Gene3D" id="3.40.33.10">
    <property type="entry name" value="CAP"/>
    <property type="match status" value="1"/>
</dbReference>
<dbReference type="SUPFAM" id="SSF55797">
    <property type="entry name" value="PR-1-like"/>
    <property type="match status" value="1"/>
</dbReference>
<dbReference type="GO" id="GO:0005576">
    <property type="term" value="C:extracellular region"/>
    <property type="evidence" value="ECO:0007669"/>
    <property type="project" value="InterPro"/>
</dbReference>
<accession>A0A9P4IG25</accession>
<dbReference type="OrthoDB" id="337038at2759"/>
<dbReference type="InterPro" id="IPR018244">
    <property type="entry name" value="Allrgn_V5/Tpx1_CS"/>
</dbReference>